<name>A0A4E0RJ38_FASHE</name>
<dbReference type="GO" id="GO:0090374">
    <property type="term" value="P:oligopeptide export from mitochondrion"/>
    <property type="evidence" value="ECO:0007669"/>
    <property type="project" value="TreeGrafter"/>
</dbReference>
<dbReference type="InterPro" id="IPR011527">
    <property type="entry name" value="ABC1_TM_dom"/>
</dbReference>
<dbReference type="InterPro" id="IPR003593">
    <property type="entry name" value="AAA+_ATPase"/>
</dbReference>
<evidence type="ECO:0000256" key="13">
    <source>
        <dbReference type="SAM" id="Phobius"/>
    </source>
</evidence>
<gene>
    <name evidence="16" type="ORF">D915_001064</name>
</gene>
<evidence type="ECO:0000256" key="9">
    <source>
        <dbReference type="ARBA" id="ARBA00022989"/>
    </source>
</evidence>
<dbReference type="PROSITE" id="PS50893">
    <property type="entry name" value="ABC_TRANSPORTER_2"/>
    <property type="match status" value="2"/>
</dbReference>
<comment type="subcellular location">
    <subcellularLocation>
        <location evidence="1">Membrane</location>
        <topology evidence="1">Multi-pass membrane protein</topology>
    </subcellularLocation>
</comment>
<keyword evidence="9 13" id="KW-1133">Transmembrane helix</keyword>
<feature type="transmembrane region" description="Helical" evidence="13">
    <location>
        <begin position="48"/>
        <end position="68"/>
    </location>
</feature>
<protein>
    <submittedName>
        <fullName evidence="16">ATP-binding cassette sub-family B member</fullName>
    </submittedName>
</protein>
<feature type="transmembrane region" description="Helical" evidence="13">
    <location>
        <begin position="12"/>
        <end position="36"/>
    </location>
</feature>
<keyword evidence="11" id="KW-0325">Glycoprotein</keyword>
<feature type="domain" description="ABC transmembrane type-1" evidence="15">
    <location>
        <begin position="1"/>
        <end position="75"/>
    </location>
</feature>
<dbReference type="SUPFAM" id="SSF90123">
    <property type="entry name" value="ABC transporter transmembrane region"/>
    <property type="match status" value="2"/>
</dbReference>
<evidence type="ECO:0000256" key="1">
    <source>
        <dbReference type="ARBA" id="ARBA00004141"/>
    </source>
</evidence>
<keyword evidence="4 13" id="KW-0812">Transmembrane</keyword>
<accession>A0A4E0RJ38</accession>
<dbReference type="FunFam" id="3.40.50.300:FF:000205">
    <property type="entry name" value="ABC transporter B family member 4"/>
    <property type="match status" value="1"/>
</dbReference>
<dbReference type="PROSITE" id="PS00211">
    <property type="entry name" value="ABC_TRANSPORTER_1"/>
    <property type="match status" value="2"/>
</dbReference>
<dbReference type="GO" id="GO:0015421">
    <property type="term" value="F:ABC-type oligopeptide transporter activity"/>
    <property type="evidence" value="ECO:0007669"/>
    <property type="project" value="TreeGrafter"/>
</dbReference>
<evidence type="ECO:0000256" key="11">
    <source>
        <dbReference type="ARBA" id="ARBA00023180"/>
    </source>
</evidence>
<dbReference type="CDD" id="cd03249">
    <property type="entry name" value="ABC_MTABC3_MDL1_MDL2"/>
    <property type="match status" value="2"/>
</dbReference>
<evidence type="ECO:0000256" key="2">
    <source>
        <dbReference type="ARBA" id="ARBA00007577"/>
    </source>
</evidence>
<dbReference type="PANTHER" id="PTHR43394">
    <property type="entry name" value="ATP-DEPENDENT PERMEASE MDL1, MITOCHONDRIAL"/>
    <property type="match status" value="1"/>
</dbReference>
<evidence type="ECO:0000313" key="16">
    <source>
        <dbReference type="EMBL" id="THD28176.1"/>
    </source>
</evidence>
<evidence type="ECO:0000259" key="14">
    <source>
        <dbReference type="PROSITE" id="PS50893"/>
    </source>
</evidence>
<dbReference type="Pfam" id="PF00005">
    <property type="entry name" value="ABC_tran"/>
    <property type="match status" value="2"/>
</dbReference>
<keyword evidence="17" id="KW-1185">Reference proteome</keyword>
<evidence type="ECO:0000256" key="8">
    <source>
        <dbReference type="ARBA" id="ARBA00022967"/>
    </source>
</evidence>
<dbReference type="GO" id="GO:0016887">
    <property type="term" value="F:ATP hydrolysis activity"/>
    <property type="evidence" value="ECO:0007669"/>
    <property type="project" value="InterPro"/>
</dbReference>
<feature type="transmembrane region" description="Helical" evidence="13">
    <location>
        <begin position="575"/>
        <end position="592"/>
    </location>
</feature>
<dbReference type="SMART" id="SM00382">
    <property type="entry name" value="AAA"/>
    <property type="match status" value="2"/>
</dbReference>
<reference evidence="16" key="1">
    <citation type="submission" date="2019-03" db="EMBL/GenBank/DDBJ databases">
        <title>Improved annotation for the trematode Fasciola hepatica.</title>
        <authorList>
            <person name="Choi Y.-J."/>
            <person name="Martin J."/>
            <person name="Mitreva M."/>
        </authorList>
    </citation>
    <scope>NUCLEOTIDE SEQUENCE [LARGE SCALE GENOMIC DNA]</scope>
</reference>
<dbReference type="InterPro" id="IPR036640">
    <property type="entry name" value="ABC1_TM_sf"/>
</dbReference>
<feature type="transmembrane region" description="Helical" evidence="13">
    <location>
        <begin position="551"/>
        <end position="569"/>
    </location>
</feature>
<feature type="coiled-coil region" evidence="12">
    <location>
        <begin position="349"/>
        <end position="376"/>
    </location>
</feature>
<evidence type="ECO:0000256" key="7">
    <source>
        <dbReference type="ARBA" id="ARBA00022840"/>
    </source>
</evidence>
<keyword evidence="5" id="KW-0677">Repeat</keyword>
<dbReference type="InterPro" id="IPR039421">
    <property type="entry name" value="Type_1_exporter"/>
</dbReference>
<feature type="domain" description="ABC transmembrane type-1" evidence="15">
    <location>
        <begin position="432"/>
        <end position="716"/>
    </location>
</feature>
<evidence type="ECO:0000256" key="3">
    <source>
        <dbReference type="ARBA" id="ARBA00022448"/>
    </source>
</evidence>
<dbReference type="Proteomes" id="UP000230066">
    <property type="component" value="Unassembled WGS sequence"/>
</dbReference>
<keyword evidence="7 16" id="KW-0067">ATP-binding</keyword>
<dbReference type="FunFam" id="3.40.50.300:FF:000479">
    <property type="entry name" value="Multidrug resistance protein 1A"/>
    <property type="match status" value="1"/>
</dbReference>
<dbReference type="CDD" id="cd18578">
    <property type="entry name" value="ABC_6TM_Pgp_ABCB1_D2_like"/>
    <property type="match status" value="1"/>
</dbReference>
<evidence type="ECO:0000259" key="15">
    <source>
        <dbReference type="PROSITE" id="PS50929"/>
    </source>
</evidence>
<dbReference type="GO" id="GO:0005524">
    <property type="term" value="F:ATP binding"/>
    <property type="evidence" value="ECO:0007669"/>
    <property type="project" value="UniProtKB-KW"/>
</dbReference>
<keyword evidence="12" id="KW-0175">Coiled coil</keyword>
<comment type="similarity">
    <text evidence="2">Belongs to the ABC transporter superfamily. ABCB family. Multidrug resistance exporter (TC 3.A.1.201) subfamily.</text>
</comment>
<comment type="caution">
    <text evidence="16">The sequence shown here is derived from an EMBL/GenBank/DDBJ whole genome shotgun (WGS) entry which is preliminary data.</text>
</comment>
<dbReference type="Gene3D" id="3.40.50.300">
    <property type="entry name" value="P-loop containing nucleotide triphosphate hydrolases"/>
    <property type="match status" value="2"/>
</dbReference>
<keyword evidence="6" id="KW-0547">Nucleotide-binding</keyword>
<keyword evidence="3" id="KW-0813">Transport</keyword>
<evidence type="ECO:0000256" key="12">
    <source>
        <dbReference type="SAM" id="Coils"/>
    </source>
</evidence>
<dbReference type="PANTHER" id="PTHR43394:SF1">
    <property type="entry name" value="ATP-BINDING CASSETTE SUB-FAMILY B MEMBER 10, MITOCHONDRIAL"/>
    <property type="match status" value="1"/>
</dbReference>
<dbReference type="AlphaFoldDB" id="A0A4E0RJ38"/>
<dbReference type="Pfam" id="PF00664">
    <property type="entry name" value="ABC_membrane"/>
    <property type="match status" value="1"/>
</dbReference>
<feature type="transmembrane region" description="Helical" evidence="13">
    <location>
        <begin position="472"/>
        <end position="497"/>
    </location>
</feature>
<feature type="domain" description="ABC transporter" evidence="14">
    <location>
        <begin position="109"/>
        <end position="345"/>
    </location>
</feature>
<dbReference type="InterPro" id="IPR003439">
    <property type="entry name" value="ABC_transporter-like_ATP-bd"/>
</dbReference>
<dbReference type="GO" id="GO:0005743">
    <property type="term" value="C:mitochondrial inner membrane"/>
    <property type="evidence" value="ECO:0007669"/>
    <property type="project" value="TreeGrafter"/>
</dbReference>
<evidence type="ECO:0000256" key="10">
    <source>
        <dbReference type="ARBA" id="ARBA00023136"/>
    </source>
</evidence>
<feature type="transmembrane region" description="Helical" evidence="13">
    <location>
        <begin position="428"/>
        <end position="452"/>
    </location>
</feature>
<keyword evidence="8" id="KW-1278">Translocase</keyword>
<proteinExistence type="inferred from homology"/>
<feature type="domain" description="ABC transporter" evidence="14">
    <location>
        <begin position="750"/>
        <end position="993"/>
    </location>
</feature>
<feature type="transmembrane region" description="Helical" evidence="13">
    <location>
        <begin position="652"/>
        <end position="675"/>
    </location>
</feature>
<sequence>MAEKMGIRKAVAFGGTGGLIGLSMFVCAALVFWFGIKRIVEEQTDAGNLVTVFINIILGSILLGAAASRIPYIMSAMMSAEEICGTIERKPLIDKNAKGVILKNFSGEISFENVSFTYPARPDVKVLENFSLHLQPGTTVALVGPSGSGKSTVVQLLQRFYDTDEGKVLVQGTDVRELDLQHFRQQLGCVQQEPVLFEGTVLENIRLGDMKVSDDEILEAAKLANAHQFITELPDGYNTAVGEGGAGLSGGQKQRIAIARALVRNPSLLLLDEATSALDTKSERTVQMALNRASAGRTVLVVAHRLTTIRHADQIVVLDKGRICEMGTHEELMLRHGMYASMVKNQEASDDSMNDLEEQEEDEQELNKELIELKSGNIPNTDDVYSIVGSLYSVSTSDLGTKSKVTNSLKRLKNSTAMRLIRLNRPELPFLLAGCLCSTLSGACQPIFGILYSEVYAIFQMDKSQMQDRVNVISAAMVGVGVARLFLGFGQGYFFGVSGEKLIRRMRSTVFKSILRQEVGWFDRSENQAGSLTALLATEATKLSQITGTRLGSLCEVIMLIVISLSVAFVFSWQLTLLALAFFPFLAIGTYLQHRVFGQSNNENADNTSVRIAQEVFRAQRTVTSFSLEKHFCRRFERSVSEYMRSQLRNSITFGILYAFAMVIPTLLFCALFALGTHLIETEVIDMTALFRVFLVFSMSSQGIGHAVSASPDASAAIISARRMLFIMDRIPKIQTNVGDVPKSSLKGHIEFKNVHFRYPTRPDVRVLKNFSHTISPGQSVAVVGQSGCGKSTLIQLLLRFYDPSNQKLDQVGIFFDGMNLRNLAPSWIRHQIGLVSQEPVLFNMSISDNIAYGDNTRVLSMDEIVEAARLANIHEFIASLPNGYETLAGEGGSQLSGGQKQRIAIARALLRKPALLLLDEATSSLDSENERLVQSALDAARASRTAIVIAHRLTTVENSDMIVVIQDGKKIEEGKPSELLEARGAFYALHHVQKESQ</sequence>
<evidence type="ECO:0000313" key="17">
    <source>
        <dbReference type="Proteomes" id="UP000230066"/>
    </source>
</evidence>
<dbReference type="InterPro" id="IPR017871">
    <property type="entry name" value="ABC_transporter-like_CS"/>
</dbReference>
<evidence type="ECO:0000256" key="4">
    <source>
        <dbReference type="ARBA" id="ARBA00022692"/>
    </source>
</evidence>
<dbReference type="PROSITE" id="PS50929">
    <property type="entry name" value="ABC_TM1F"/>
    <property type="match status" value="2"/>
</dbReference>
<dbReference type="InterPro" id="IPR027417">
    <property type="entry name" value="P-loop_NTPase"/>
</dbReference>
<dbReference type="SUPFAM" id="SSF52540">
    <property type="entry name" value="P-loop containing nucleoside triphosphate hydrolases"/>
    <property type="match status" value="2"/>
</dbReference>
<dbReference type="EMBL" id="JXXN02000218">
    <property type="protein sequence ID" value="THD28176.1"/>
    <property type="molecule type" value="Genomic_DNA"/>
</dbReference>
<evidence type="ECO:0000256" key="6">
    <source>
        <dbReference type="ARBA" id="ARBA00022741"/>
    </source>
</evidence>
<organism evidence="16 17">
    <name type="scientific">Fasciola hepatica</name>
    <name type="common">Liver fluke</name>
    <dbReference type="NCBI Taxonomy" id="6192"/>
    <lineage>
        <taxon>Eukaryota</taxon>
        <taxon>Metazoa</taxon>
        <taxon>Spiralia</taxon>
        <taxon>Lophotrochozoa</taxon>
        <taxon>Platyhelminthes</taxon>
        <taxon>Trematoda</taxon>
        <taxon>Digenea</taxon>
        <taxon>Plagiorchiida</taxon>
        <taxon>Echinostomata</taxon>
        <taxon>Echinostomatoidea</taxon>
        <taxon>Fasciolidae</taxon>
        <taxon>Fasciola</taxon>
    </lineage>
</organism>
<evidence type="ECO:0000256" key="5">
    <source>
        <dbReference type="ARBA" id="ARBA00022737"/>
    </source>
</evidence>
<keyword evidence="10 13" id="KW-0472">Membrane</keyword>
<dbReference type="Gene3D" id="1.20.1560.10">
    <property type="entry name" value="ABC transporter type 1, transmembrane domain"/>
    <property type="match status" value="1"/>
</dbReference>